<name>A0AA85KKW6_TRIRE</name>
<evidence type="ECO:0000256" key="8">
    <source>
        <dbReference type="PROSITE-ProRule" id="PRU00175"/>
    </source>
</evidence>
<dbReference type="Gene3D" id="3.30.40.10">
    <property type="entry name" value="Zinc/RING finger domain, C3HC4 (zinc finger)"/>
    <property type="match status" value="1"/>
</dbReference>
<evidence type="ECO:0000256" key="4">
    <source>
        <dbReference type="ARBA" id="ARBA00022679"/>
    </source>
</evidence>
<evidence type="ECO:0000256" key="1">
    <source>
        <dbReference type="ARBA" id="ARBA00000900"/>
    </source>
</evidence>
<dbReference type="PANTHER" id="PTHR46076">
    <property type="entry name" value="E3 UBIQUITIN-PROTEIN LIGASE RING1 / RING 2 FAMILY MEMBER"/>
    <property type="match status" value="1"/>
</dbReference>
<reference evidence="11" key="1">
    <citation type="submission" date="2022-06" db="EMBL/GenBank/DDBJ databases">
        <authorList>
            <person name="Berger JAMES D."/>
            <person name="Berger JAMES D."/>
        </authorList>
    </citation>
    <scope>NUCLEOTIDE SEQUENCE [LARGE SCALE GENOMIC DNA]</scope>
</reference>
<evidence type="ECO:0000256" key="9">
    <source>
        <dbReference type="SAM" id="MobiDB-lite"/>
    </source>
</evidence>
<dbReference type="GO" id="GO:0003682">
    <property type="term" value="F:chromatin binding"/>
    <property type="evidence" value="ECO:0007669"/>
    <property type="project" value="TreeGrafter"/>
</dbReference>
<feature type="compositionally biased region" description="Low complexity" evidence="9">
    <location>
        <begin position="294"/>
        <end position="310"/>
    </location>
</feature>
<dbReference type="WBParaSite" id="TREG1_95740.1">
    <property type="protein sequence ID" value="TREG1_95740.1"/>
    <property type="gene ID" value="TREG1_95740"/>
</dbReference>
<dbReference type="InterPro" id="IPR043540">
    <property type="entry name" value="RING1/RING2"/>
</dbReference>
<dbReference type="PROSITE" id="PS00518">
    <property type="entry name" value="ZF_RING_1"/>
    <property type="match status" value="1"/>
</dbReference>
<keyword evidence="4" id="KW-0808">Transferase</keyword>
<proteinExistence type="predicted"/>
<dbReference type="Gene3D" id="3.10.20.90">
    <property type="entry name" value="Phosphatidylinositol 3-kinase Catalytic Subunit, Chain A, domain 1"/>
    <property type="match status" value="1"/>
</dbReference>
<dbReference type="InterPro" id="IPR013083">
    <property type="entry name" value="Znf_RING/FYVE/PHD"/>
</dbReference>
<dbReference type="InterPro" id="IPR017907">
    <property type="entry name" value="Znf_RING_CS"/>
</dbReference>
<feature type="region of interest" description="Disordered" evidence="9">
    <location>
        <begin position="366"/>
        <end position="390"/>
    </location>
</feature>
<feature type="compositionally biased region" description="Polar residues" evidence="9">
    <location>
        <begin position="204"/>
        <end position="214"/>
    </location>
</feature>
<dbReference type="GO" id="GO:0000151">
    <property type="term" value="C:ubiquitin ligase complex"/>
    <property type="evidence" value="ECO:0007669"/>
    <property type="project" value="InterPro"/>
</dbReference>
<dbReference type="GO" id="GO:0061630">
    <property type="term" value="F:ubiquitin protein ligase activity"/>
    <property type="evidence" value="ECO:0007669"/>
    <property type="project" value="UniProtKB-EC"/>
</dbReference>
<protein>
    <recommendedName>
        <fullName evidence="3">RING-type E3 ubiquitin transferase</fullName>
        <ecNumber evidence="3">2.3.2.27</ecNumber>
    </recommendedName>
</protein>
<keyword evidence="11" id="KW-1185">Reference proteome</keyword>
<dbReference type="PROSITE" id="PS50089">
    <property type="entry name" value="ZF_RING_2"/>
    <property type="match status" value="1"/>
</dbReference>
<comment type="pathway">
    <text evidence="2">Protein modification; protein ubiquitination.</text>
</comment>
<keyword evidence="6 8" id="KW-0863">Zinc-finger</keyword>
<dbReference type="EC" id="2.3.2.27" evidence="3"/>
<organism evidence="11 12">
    <name type="scientific">Trichobilharzia regenti</name>
    <name type="common">Nasal bird schistosome</name>
    <dbReference type="NCBI Taxonomy" id="157069"/>
    <lineage>
        <taxon>Eukaryota</taxon>
        <taxon>Metazoa</taxon>
        <taxon>Spiralia</taxon>
        <taxon>Lophotrochozoa</taxon>
        <taxon>Platyhelminthes</taxon>
        <taxon>Trematoda</taxon>
        <taxon>Digenea</taxon>
        <taxon>Strigeidida</taxon>
        <taxon>Schistosomatoidea</taxon>
        <taxon>Schistosomatidae</taxon>
        <taxon>Trichobilharzia</taxon>
    </lineage>
</organism>
<dbReference type="InterPro" id="IPR001841">
    <property type="entry name" value="Znf_RING"/>
</dbReference>
<accession>A0AA85KKW6</accession>
<dbReference type="GO" id="GO:0008270">
    <property type="term" value="F:zinc ion binding"/>
    <property type="evidence" value="ECO:0007669"/>
    <property type="project" value="UniProtKB-KW"/>
</dbReference>
<dbReference type="Pfam" id="PF13923">
    <property type="entry name" value="zf-C3HC4_2"/>
    <property type="match status" value="1"/>
</dbReference>
<evidence type="ECO:0000256" key="5">
    <source>
        <dbReference type="ARBA" id="ARBA00022723"/>
    </source>
</evidence>
<feature type="region of interest" description="Disordered" evidence="9">
    <location>
        <begin position="292"/>
        <end position="340"/>
    </location>
</feature>
<feature type="region of interest" description="Disordered" evidence="9">
    <location>
        <begin position="164"/>
        <end position="214"/>
    </location>
</feature>
<sequence length="502" mass="55192">MILFQSTWEACGLLQLYSSEMSTENASSKNWELTLYELHRKPQEPITDGTVIAVSPRSLKSELMCPICLDILKVTMTTKECLHRFCSECIITALRSGNKECPTCRKKLVSKRSLRRDPNFDALIAKIYPSRQEYEAHQDKILARLNRQHLSAALTRSLEQQLGINGNSSAANTTSGSGGGRGRSTSHSGRTQHTSAASSSSVSGNPSNDMNHSTASATVTDVAISEEETSSSFVNNENCSGRRIIPTSLHANNQIINNSDTESGMDTNSIGENSSISDLPVVHHHRNPTSVALNTTPGAAGTATTTTTNGSVGIDRDHLQNSTLHNHNNSNSNNSTSSPSVYPEIEILLKPHPRYCSQYTTMNTSATASTSCSPSTSTGHRNHHNNNSHIHNNNNSTGIHSNNNYIDQGNGLIKYLKAPTITTVDHLCGYLTVRINLQRINRDVSDETVRFVLYSYNEATNTYQLLDSHMSIEEISRDQFHGMNCLDLYYARDDLLDDNNNN</sequence>
<evidence type="ECO:0000256" key="3">
    <source>
        <dbReference type="ARBA" id="ARBA00012483"/>
    </source>
</evidence>
<evidence type="ECO:0000259" key="10">
    <source>
        <dbReference type="PROSITE" id="PS50089"/>
    </source>
</evidence>
<keyword evidence="7" id="KW-0862">Zinc</keyword>
<feature type="compositionally biased region" description="Low complexity" evidence="9">
    <location>
        <begin position="165"/>
        <end position="175"/>
    </location>
</feature>
<evidence type="ECO:0000256" key="2">
    <source>
        <dbReference type="ARBA" id="ARBA00004906"/>
    </source>
</evidence>
<dbReference type="SUPFAM" id="SSF57850">
    <property type="entry name" value="RING/U-box"/>
    <property type="match status" value="1"/>
</dbReference>
<feature type="compositionally biased region" description="Low complexity" evidence="9">
    <location>
        <begin position="366"/>
        <end position="379"/>
    </location>
</feature>
<dbReference type="GO" id="GO:0031519">
    <property type="term" value="C:PcG protein complex"/>
    <property type="evidence" value="ECO:0007669"/>
    <property type="project" value="TreeGrafter"/>
</dbReference>
<evidence type="ECO:0000256" key="7">
    <source>
        <dbReference type="ARBA" id="ARBA00022833"/>
    </source>
</evidence>
<evidence type="ECO:0000256" key="6">
    <source>
        <dbReference type="ARBA" id="ARBA00022771"/>
    </source>
</evidence>
<feature type="compositionally biased region" description="Low complexity" evidence="9">
    <location>
        <begin position="321"/>
        <end position="340"/>
    </location>
</feature>
<reference evidence="12" key="2">
    <citation type="submission" date="2023-11" db="UniProtKB">
        <authorList>
            <consortium name="WormBaseParasite"/>
        </authorList>
    </citation>
    <scope>IDENTIFICATION</scope>
</reference>
<dbReference type="SMART" id="SM00184">
    <property type="entry name" value="RING"/>
    <property type="match status" value="1"/>
</dbReference>
<dbReference type="Proteomes" id="UP000050795">
    <property type="component" value="Unassembled WGS sequence"/>
</dbReference>
<keyword evidence="5" id="KW-0479">Metal-binding</keyword>
<feature type="domain" description="RING-type" evidence="10">
    <location>
        <begin position="65"/>
        <end position="105"/>
    </location>
</feature>
<dbReference type="AlphaFoldDB" id="A0AA85KKW6"/>
<feature type="compositionally biased region" description="Low complexity" evidence="9">
    <location>
        <begin position="183"/>
        <end position="203"/>
    </location>
</feature>
<evidence type="ECO:0000313" key="11">
    <source>
        <dbReference type="Proteomes" id="UP000050795"/>
    </source>
</evidence>
<evidence type="ECO:0000313" key="12">
    <source>
        <dbReference type="WBParaSite" id="TREG1_95740.1"/>
    </source>
</evidence>
<dbReference type="PANTHER" id="PTHR46076:SF3">
    <property type="entry name" value="E3 UBIQUITIN-PROTEIN LIGASE RING1"/>
    <property type="match status" value="1"/>
</dbReference>
<comment type="catalytic activity">
    <reaction evidence="1">
        <text>S-ubiquitinyl-[E2 ubiquitin-conjugating enzyme]-L-cysteine + [acceptor protein]-L-lysine = [E2 ubiquitin-conjugating enzyme]-L-cysteine + N(6)-ubiquitinyl-[acceptor protein]-L-lysine.</text>
        <dbReference type="EC" id="2.3.2.27"/>
    </reaction>
</comment>